<dbReference type="EMBL" id="JAVHJL010000006">
    <property type="protein sequence ID" value="KAK6501620.1"/>
    <property type="molecule type" value="Genomic_DNA"/>
</dbReference>
<evidence type="ECO:0000256" key="4">
    <source>
        <dbReference type="ARBA" id="ARBA00022989"/>
    </source>
</evidence>
<evidence type="ECO:0000256" key="8">
    <source>
        <dbReference type="SAM" id="SignalP"/>
    </source>
</evidence>
<feature type="domain" description="L-type lectin-like" evidence="9">
    <location>
        <begin position="41"/>
        <end position="252"/>
    </location>
</feature>
<evidence type="ECO:0000256" key="1">
    <source>
        <dbReference type="ARBA" id="ARBA00004479"/>
    </source>
</evidence>
<evidence type="ECO:0000256" key="5">
    <source>
        <dbReference type="ARBA" id="ARBA00023136"/>
    </source>
</evidence>
<dbReference type="Gene3D" id="2.60.120.200">
    <property type="match status" value="1"/>
</dbReference>
<keyword evidence="11" id="KW-1185">Reference proteome</keyword>
<gene>
    <name evidence="10" type="ORF">TWF481_009455</name>
</gene>
<evidence type="ECO:0000256" key="7">
    <source>
        <dbReference type="SAM" id="Phobius"/>
    </source>
</evidence>
<dbReference type="GO" id="GO:0030134">
    <property type="term" value="C:COPII-coated ER to Golgi transport vesicle"/>
    <property type="evidence" value="ECO:0007669"/>
    <property type="project" value="TreeGrafter"/>
</dbReference>
<dbReference type="AlphaFoldDB" id="A0AAV9W5K4"/>
<feature type="region of interest" description="Disordered" evidence="6">
    <location>
        <begin position="259"/>
        <end position="321"/>
    </location>
</feature>
<dbReference type="PANTHER" id="PTHR12223">
    <property type="entry name" value="VESICULAR MANNOSE-BINDING LECTIN"/>
    <property type="match status" value="1"/>
</dbReference>
<feature type="chain" id="PRO_5043990252" description="L-type lectin-like domain-containing protein" evidence="8">
    <location>
        <begin position="24"/>
        <end position="492"/>
    </location>
</feature>
<sequence>MAPLRTLLPALGLWLLQAGQAYARAQGYTGADHPYKRDPDWDPFFTFGHHHPISQDGTSIPHFEVIGHPEILSDRVILTPPYPGNQRAAIWSDHSNHNDQWEFHVPFRTSGPDRAGGSLQIWYTYRGASVTGTSSIYTAKPFEGLAIVIDSQGGRGQIRGYLNDGTTDYSIHHHPQSLAFGQCDATYRNLGRPSDLKISYTHDHGLRVELDDHICFETNKVTLPSNYRWGVSAASAENPDSFELFGLKLALHHEPINEEHKNDHHDDDHHYPYHEETYEDGEKDKHKNREKKGEKPKKDDRHEEEIAKRHKEAADHHARMAESKYKEFKSQYELKDEDAGHFKDHDSQFGDLHLRMQALTHQVAEVQRVTGEISFHINNIHNMLDHFFGARGGDEDSAGGLFEDTIKDIARKIQGMEKTMQNFENSLRHEGEKINVLNDHHDNLHHNIKDAVIAHGPNMGFSISLLVVFQVMLAIAYIVYKRRRSMSPKKYL</sequence>
<dbReference type="GO" id="GO:0000139">
    <property type="term" value="C:Golgi membrane"/>
    <property type="evidence" value="ECO:0007669"/>
    <property type="project" value="TreeGrafter"/>
</dbReference>
<dbReference type="Pfam" id="PF03388">
    <property type="entry name" value="Lectin_leg-like"/>
    <property type="match status" value="1"/>
</dbReference>
<evidence type="ECO:0000256" key="6">
    <source>
        <dbReference type="SAM" id="MobiDB-lite"/>
    </source>
</evidence>
<dbReference type="PANTHER" id="PTHR12223:SF28">
    <property type="entry name" value="LECTIN, MANNOSE BINDING 1 LIKE"/>
    <property type="match status" value="1"/>
</dbReference>
<organism evidence="10 11">
    <name type="scientific">Arthrobotrys musiformis</name>
    <dbReference type="NCBI Taxonomy" id="47236"/>
    <lineage>
        <taxon>Eukaryota</taxon>
        <taxon>Fungi</taxon>
        <taxon>Dikarya</taxon>
        <taxon>Ascomycota</taxon>
        <taxon>Pezizomycotina</taxon>
        <taxon>Orbiliomycetes</taxon>
        <taxon>Orbiliales</taxon>
        <taxon>Orbiliaceae</taxon>
        <taxon>Arthrobotrys</taxon>
    </lineage>
</organism>
<dbReference type="InterPro" id="IPR051136">
    <property type="entry name" value="Intracellular_Lectin-GPT"/>
</dbReference>
<comment type="subcellular location">
    <subcellularLocation>
        <location evidence="1">Membrane</location>
        <topology evidence="1">Single-pass type I membrane protein</topology>
    </subcellularLocation>
</comment>
<evidence type="ECO:0000259" key="9">
    <source>
        <dbReference type="PROSITE" id="PS51328"/>
    </source>
</evidence>
<protein>
    <recommendedName>
        <fullName evidence="9">L-type lectin-like domain-containing protein</fullName>
    </recommendedName>
</protein>
<keyword evidence="2 7" id="KW-0812">Transmembrane</keyword>
<feature type="transmembrane region" description="Helical" evidence="7">
    <location>
        <begin position="459"/>
        <end position="480"/>
    </location>
</feature>
<name>A0AAV9W5K4_9PEZI</name>
<keyword evidence="4 7" id="KW-1133">Transmembrane helix</keyword>
<evidence type="ECO:0000313" key="10">
    <source>
        <dbReference type="EMBL" id="KAK6501620.1"/>
    </source>
</evidence>
<evidence type="ECO:0000313" key="11">
    <source>
        <dbReference type="Proteomes" id="UP001370758"/>
    </source>
</evidence>
<keyword evidence="3 8" id="KW-0732">Signal</keyword>
<dbReference type="Proteomes" id="UP001370758">
    <property type="component" value="Unassembled WGS sequence"/>
</dbReference>
<dbReference type="GO" id="GO:0006888">
    <property type="term" value="P:endoplasmic reticulum to Golgi vesicle-mediated transport"/>
    <property type="evidence" value="ECO:0007669"/>
    <property type="project" value="TreeGrafter"/>
</dbReference>
<proteinExistence type="predicted"/>
<dbReference type="GO" id="GO:0005789">
    <property type="term" value="C:endoplasmic reticulum membrane"/>
    <property type="evidence" value="ECO:0007669"/>
    <property type="project" value="TreeGrafter"/>
</dbReference>
<evidence type="ECO:0000256" key="2">
    <source>
        <dbReference type="ARBA" id="ARBA00022692"/>
    </source>
</evidence>
<keyword evidence="5 7" id="KW-0472">Membrane</keyword>
<dbReference type="InterPro" id="IPR013320">
    <property type="entry name" value="ConA-like_dom_sf"/>
</dbReference>
<accession>A0AAV9W5K4</accession>
<evidence type="ECO:0000256" key="3">
    <source>
        <dbReference type="ARBA" id="ARBA00022729"/>
    </source>
</evidence>
<feature type="signal peptide" evidence="8">
    <location>
        <begin position="1"/>
        <end position="23"/>
    </location>
</feature>
<dbReference type="GO" id="GO:0005537">
    <property type="term" value="F:D-mannose binding"/>
    <property type="evidence" value="ECO:0007669"/>
    <property type="project" value="TreeGrafter"/>
</dbReference>
<comment type="caution">
    <text evidence="10">The sequence shown here is derived from an EMBL/GenBank/DDBJ whole genome shotgun (WGS) entry which is preliminary data.</text>
</comment>
<dbReference type="InterPro" id="IPR005052">
    <property type="entry name" value="Lectin_leg"/>
</dbReference>
<dbReference type="SUPFAM" id="SSF49899">
    <property type="entry name" value="Concanavalin A-like lectins/glucanases"/>
    <property type="match status" value="1"/>
</dbReference>
<dbReference type="PROSITE" id="PS51328">
    <property type="entry name" value="L_LECTIN_LIKE"/>
    <property type="match status" value="1"/>
</dbReference>
<dbReference type="GO" id="GO:0005793">
    <property type="term" value="C:endoplasmic reticulum-Golgi intermediate compartment"/>
    <property type="evidence" value="ECO:0007669"/>
    <property type="project" value="TreeGrafter"/>
</dbReference>
<reference evidence="10 11" key="1">
    <citation type="submission" date="2023-08" db="EMBL/GenBank/DDBJ databases">
        <authorList>
            <person name="Palmer J.M."/>
        </authorList>
    </citation>
    <scope>NUCLEOTIDE SEQUENCE [LARGE SCALE GENOMIC DNA]</scope>
    <source>
        <strain evidence="10 11">TWF481</strain>
    </source>
</reference>